<dbReference type="Gene3D" id="3.40.50.620">
    <property type="entry name" value="HUPs"/>
    <property type="match status" value="1"/>
</dbReference>
<sequence>MKIYNSLSRKAEDFKPYDLRQVLMYTCGPTVYSYPTIGNYRTYILGDILLRTLKFNGYIVKYVMNLTDVGHLSGDNLGDADTGEDRVEKAALEEGKTAKEITDFYINAFMKDLAVLNISTPSKFTRATEYITQQIALIQQLEEKGYTYATKDGIYFDTAKFKNYGKLSGMSSEQILEGARVEPNPEKRNPADFALWKFSAEGTNRLQEWNSPWGIGFPGWHIECSAMAINELGESIDVHLGGEDLRMIHHQNEIAQSECATEKTFSKYWMHGAFLQVDGKRMGKSEGNAYTIEDVVGKGFKPLALRYFYFGAHYRTQQNFTWEALENAQNSLLKIYEILGSYKLQDGMTPSQKYRDLFEETINDDLNMPQALAVFWDLLKSSLPESEKLLTALELDKVLGIGLEQNVAYIVPSAVMDLAKTRDQYRKSGIWDKADKVRKELFQMGYVVEDKSDGTFRVKKQF</sequence>
<feature type="domain" description="tRNA synthetases class I catalytic" evidence="10">
    <location>
        <begin position="14"/>
        <end position="329"/>
    </location>
</feature>
<evidence type="ECO:0000313" key="11">
    <source>
        <dbReference type="EMBL" id="OGC63452.1"/>
    </source>
</evidence>
<comment type="subcellular location">
    <subcellularLocation>
        <location evidence="9">Cytoplasm</location>
    </subcellularLocation>
</comment>
<evidence type="ECO:0000256" key="8">
    <source>
        <dbReference type="ARBA" id="ARBA00023146"/>
    </source>
</evidence>
<dbReference type="NCBIfam" id="TIGR00435">
    <property type="entry name" value="cysS"/>
    <property type="match status" value="1"/>
</dbReference>
<keyword evidence="6 9" id="KW-0067">ATP-binding</keyword>
<dbReference type="Pfam" id="PF01406">
    <property type="entry name" value="tRNA-synt_1e"/>
    <property type="match status" value="1"/>
</dbReference>
<proteinExistence type="inferred from homology"/>
<evidence type="ECO:0000256" key="9">
    <source>
        <dbReference type="HAMAP-Rule" id="MF_00041"/>
    </source>
</evidence>
<keyword evidence="8 9" id="KW-0030">Aminoacyl-tRNA synthetase</keyword>
<dbReference type="Gene3D" id="1.20.120.1910">
    <property type="entry name" value="Cysteine-tRNA ligase, C-terminal anti-codon recognition domain"/>
    <property type="match status" value="1"/>
</dbReference>
<feature type="binding site" evidence="9">
    <location>
        <position position="284"/>
    </location>
    <ligand>
        <name>ATP</name>
        <dbReference type="ChEBI" id="CHEBI:30616"/>
    </ligand>
</feature>
<feature type="binding site" evidence="9">
    <location>
        <position position="224"/>
    </location>
    <ligand>
        <name>Zn(2+)</name>
        <dbReference type="ChEBI" id="CHEBI:29105"/>
    </ligand>
</feature>
<reference evidence="11 12" key="1">
    <citation type="journal article" date="2016" name="Nat. Commun.">
        <title>Thousands of microbial genomes shed light on interconnected biogeochemical processes in an aquifer system.</title>
        <authorList>
            <person name="Anantharaman K."/>
            <person name="Brown C.T."/>
            <person name="Hug L.A."/>
            <person name="Sharon I."/>
            <person name="Castelle C.J."/>
            <person name="Probst A.J."/>
            <person name="Thomas B.C."/>
            <person name="Singh A."/>
            <person name="Wilkins M.J."/>
            <person name="Karaoz U."/>
            <person name="Brodie E.L."/>
            <person name="Williams K.H."/>
            <person name="Hubbard S.S."/>
            <person name="Banfield J.F."/>
        </authorList>
    </citation>
    <scope>NUCLEOTIDE SEQUENCE [LARGE SCALE GENOMIC DNA]</scope>
</reference>
<comment type="similarity">
    <text evidence="9">Belongs to the class-I aminoacyl-tRNA synthetase family.</text>
</comment>
<evidence type="ECO:0000256" key="3">
    <source>
        <dbReference type="ARBA" id="ARBA00022723"/>
    </source>
</evidence>
<gene>
    <name evidence="9" type="primary">cysS</name>
    <name evidence="11" type="ORF">A2264_01290</name>
</gene>
<evidence type="ECO:0000256" key="2">
    <source>
        <dbReference type="ARBA" id="ARBA00022598"/>
    </source>
</evidence>
<feature type="binding site" evidence="9">
    <location>
        <position position="27"/>
    </location>
    <ligand>
        <name>Zn(2+)</name>
        <dbReference type="ChEBI" id="CHEBI:29105"/>
    </ligand>
</feature>
<protein>
    <recommendedName>
        <fullName evidence="9">Cysteine--tRNA ligase</fullName>
        <ecNumber evidence="9">6.1.1.16</ecNumber>
    </recommendedName>
    <alternativeName>
        <fullName evidence="9">Cysteinyl-tRNA synthetase</fullName>
        <shortName evidence="9">CysRS</shortName>
    </alternativeName>
</protein>
<feature type="binding site" evidence="9">
    <location>
        <position position="253"/>
    </location>
    <ligand>
        <name>Zn(2+)</name>
        <dbReference type="ChEBI" id="CHEBI:29105"/>
    </ligand>
</feature>
<dbReference type="HAMAP" id="MF_00041">
    <property type="entry name" value="Cys_tRNA_synth"/>
    <property type="match status" value="1"/>
</dbReference>
<dbReference type="CDD" id="cd00672">
    <property type="entry name" value="CysRS_core"/>
    <property type="match status" value="1"/>
</dbReference>
<comment type="subunit">
    <text evidence="1 9">Monomer.</text>
</comment>
<keyword evidence="5 9" id="KW-0862">Zinc</keyword>
<comment type="catalytic activity">
    <reaction evidence="9">
        <text>tRNA(Cys) + L-cysteine + ATP = L-cysteinyl-tRNA(Cys) + AMP + diphosphate</text>
        <dbReference type="Rhea" id="RHEA:17773"/>
        <dbReference type="Rhea" id="RHEA-COMP:9661"/>
        <dbReference type="Rhea" id="RHEA-COMP:9679"/>
        <dbReference type="ChEBI" id="CHEBI:30616"/>
        <dbReference type="ChEBI" id="CHEBI:33019"/>
        <dbReference type="ChEBI" id="CHEBI:35235"/>
        <dbReference type="ChEBI" id="CHEBI:78442"/>
        <dbReference type="ChEBI" id="CHEBI:78517"/>
        <dbReference type="ChEBI" id="CHEBI:456215"/>
        <dbReference type="EC" id="6.1.1.16"/>
    </reaction>
</comment>
<evidence type="ECO:0000256" key="7">
    <source>
        <dbReference type="ARBA" id="ARBA00022917"/>
    </source>
</evidence>
<evidence type="ECO:0000256" key="5">
    <source>
        <dbReference type="ARBA" id="ARBA00022833"/>
    </source>
</evidence>
<keyword evidence="3 9" id="KW-0479">Metal-binding</keyword>
<keyword evidence="2 9" id="KW-0436">Ligase</keyword>
<dbReference type="AlphaFoldDB" id="A0A1F4W213"/>
<dbReference type="InterPro" id="IPR024909">
    <property type="entry name" value="Cys-tRNA/MSH_ligase"/>
</dbReference>
<dbReference type="PANTHER" id="PTHR10890">
    <property type="entry name" value="CYSTEINYL-TRNA SYNTHETASE"/>
    <property type="match status" value="1"/>
</dbReference>
<dbReference type="GO" id="GO:0004817">
    <property type="term" value="F:cysteine-tRNA ligase activity"/>
    <property type="evidence" value="ECO:0007669"/>
    <property type="project" value="UniProtKB-UniRule"/>
</dbReference>
<keyword evidence="4 9" id="KW-0547">Nucleotide-binding</keyword>
<dbReference type="EMBL" id="MEVT01000006">
    <property type="protein sequence ID" value="OGC63452.1"/>
    <property type="molecule type" value="Genomic_DNA"/>
</dbReference>
<dbReference type="InterPro" id="IPR014729">
    <property type="entry name" value="Rossmann-like_a/b/a_fold"/>
</dbReference>
<comment type="cofactor">
    <cofactor evidence="9">
        <name>Zn(2+)</name>
        <dbReference type="ChEBI" id="CHEBI:29105"/>
    </cofactor>
    <text evidence="9">Binds 1 zinc ion per subunit.</text>
</comment>
<evidence type="ECO:0000313" key="12">
    <source>
        <dbReference type="Proteomes" id="UP000176614"/>
    </source>
</evidence>
<organism evidence="11 12">
    <name type="scientific">candidate division WWE3 bacterium RIFOXYA2_FULL_46_9</name>
    <dbReference type="NCBI Taxonomy" id="1802636"/>
    <lineage>
        <taxon>Bacteria</taxon>
        <taxon>Katanobacteria</taxon>
    </lineage>
</organism>
<dbReference type="Proteomes" id="UP000176614">
    <property type="component" value="Unassembled WGS sequence"/>
</dbReference>
<evidence type="ECO:0000256" key="4">
    <source>
        <dbReference type="ARBA" id="ARBA00022741"/>
    </source>
</evidence>
<accession>A0A1F4W213</accession>
<evidence type="ECO:0000256" key="1">
    <source>
        <dbReference type="ARBA" id="ARBA00011245"/>
    </source>
</evidence>
<dbReference type="GO" id="GO:0008270">
    <property type="term" value="F:zinc ion binding"/>
    <property type="evidence" value="ECO:0007669"/>
    <property type="project" value="UniProtKB-UniRule"/>
</dbReference>
<dbReference type="SUPFAM" id="SSF52374">
    <property type="entry name" value="Nucleotidylyl transferase"/>
    <property type="match status" value="1"/>
</dbReference>
<keyword evidence="7 9" id="KW-0648">Protein biosynthesis</keyword>
<dbReference type="PRINTS" id="PR00983">
    <property type="entry name" value="TRNASYNTHCYS"/>
</dbReference>
<keyword evidence="9" id="KW-0963">Cytoplasm</keyword>
<dbReference type="SUPFAM" id="SSF47323">
    <property type="entry name" value="Anticodon-binding domain of a subclass of class I aminoacyl-tRNA synthetases"/>
    <property type="match status" value="1"/>
</dbReference>
<dbReference type="InterPro" id="IPR032678">
    <property type="entry name" value="tRNA-synt_1_cat_dom"/>
</dbReference>
<dbReference type="InterPro" id="IPR009080">
    <property type="entry name" value="tRNAsynth_Ia_anticodon-bd"/>
</dbReference>
<comment type="caution">
    <text evidence="9">Lacks conserved residue(s) required for the propagation of feature annotation.</text>
</comment>
<dbReference type="InterPro" id="IPR015803">
    <property type="entry name" value="Cys-tRNA-ligase"/>
</dbReference>
<dbReference type="PANTHER" id="PTHR10890:SF3">
    <property type="entry name" value="CYSTEINE--TRNA LIGASE, CYTOPLASMIC"/>
    <property type="match status" value="1"/>
</dbReference>
<name>A0A1F4W213_UNCKA</name>
<evidence type="ECO:0000256" key="6">
    <source>
        <dbReference type="ARBA" id="ARBA00022840"/>
    </source>
</evidence>
<dbReference type="GO" id="GO:0006423">
    <property type="term" value="P:cysteinyl-tRNA aminoacylation"/>
    <property type="evidence" value="ECO:0007669"/>
    <property type="project" value="UniProtKB-UniRule"/>
</dbReference>
<dbReference type="EC" id="6.1.1.16" evidence="9"/>
<dbReference type="GO" id="GO:0005524">
    <property type="term" value="F:ATP binding"/>
    <property type="evidence" value="ECO:0007669"/>
    <property type="project" value="UniProtKB-UniRule"/>
</dbReference>
<feature type="binding site" evidence="9">
    <location>
        <position position="249"/>
    </location>
    <ligand>
        <name>Zn(2+)</name>
        <dbReference type="ChEBI" id="CHEBI:29105"/>
    </ligand>
</feature>
<comment type="caution">
    <text evidence="11">The sequence shown here is derived from an EMBL/GenBank/DDBJ whole genome shotgun (WGS) entry which is preliminary data.</text>
</comment>
<feature type="short sequence motif" description="'KMSKS' region" evidence="9">
    <location>
        <begin position="281"/>
        <end position="285"/>
    </location>
</feature>
<dbReference type="GO" id="GO:0005829">
    <property type="term" value="C:cytosol"/>
    <property type="evidence" value="ECO:0007669"/>
    <property type="project" value="TreeGrafter"/>
</dbReference>
<evidence type="ECO:0000259" key="10">
    <source>
        <dbReference type="Pfam" id="PF01406"/>
    </source>
</evidence>